<protein>
    <recommendedName>
        <fullName evidence="7 8">Ribulokinase</fullName>
        <ecNumber evidence="7 8">2.7.1.16</ecNumber>
    </recommendedName>
</protein>
<comment type="caution">
    <text evidence="12">The sequence shown here is derived from an EMBL/GenBank/DDBJ whole genome shotgun (WGS) entry which is preliminary data.</text>
</comment>
<evidence type="ECO:0000256" key="3">
    <source>
        <dbReference type="ARBA" id="ARBA00022777"/>
    </source>
</evidence>
<keyword evidence="6 7" id="KW-0119">Carbohydrate metabolism</keyword>
<dbReference type="GO" id="GO:0019150">
    <property type="term" value="F:D-ribulokinase activity"/>
    <property type="evidence" value="ECO:0007669"/>
    <property type="project" value="TreeGrafter"/>
</dbReference>
<dbReference type="GO" id="GO:0019569">
    <property type="term" value="P:L-arabinose catabolic process to D-xylulose 5-phosphate"/>
    <property type="evidence" value="ECO:0007669"/>
    <property type="project" value="UniProtKB-UniRule"/>
</dbReference>
<sequence>MKLAKYSIGVDYGTLSGRAVLVEVGSGKEVATAVKEYTHGVMDEFLPDGTTKLEDDWALQHPNDYLEVLQTTIPAILKESGVSADDVIGLGIDFTACTVLPIQVDGTPLCMTEEFADHPHSYVKLWKHHAAQDEANRLNEIAEQRGEEFLKRYGGKISSEWMIPKVWQILNEAPEIYEAADKIVEATDWVISQLTGEIKRNSCTAGYKAIWHKQDGYPAKDFFKALDPRLENVVEEKLSNKIFSIGSKAGEITEKAAKLTGLNPGTAVAVANVDAHVSLPAVGITEPGKLLMIMGTSTCHVLLGEEEKVVPGMCGVVEDGVIPGYMGYEAGQSCVGDHFEWFIENCVPESYFTEARERGVNIHELLTEKANKLEVGESGLLALDWWNGNRSTLVDADLTGVLIGATLLTKPEEIYRALIEATAYGTRMIVEAFRDNGVPVDEVFACGGIAEKNTLMMQIYADVLNTEIKISASSQTPALGSAMFGAVAAGTERGGYDNITEAAKEMGRVKEETYLPVSDNAKVYEQLFAEYEKLYDYFGRGENNVMKTLKNIKKAQGLATLDVEAKPVF</sequence>
<dbReference type="AlphaFoldDB" id="A0A942UKR2"/>
<keyword evidence="3 7" id="KW-0418">Kinase</keyword>
<organism evidence="12 13">
    <name type="scientific">Lederbergia citrea</name>
    <dbReference type="NCBI Taxonomy" id="2833581"/>
    <lineage>
        <taxon>Bacteria</taxon>
        <taxon>Bacillati</taxon>
        <taxon>Bacillota</taxon>
        <taxon>Bacilli</taxon>
        <taxon>Bacillales</taxon>
        <taxon>Bacillaceae</taxon>
        <taxon>Lederbergia</taxon>
    </lineage>
</organism>
<dbReference type="Proteomes" id="UP000676456">
    <property type="component" value="Unassembled WGS sequence"/>
</dbReference>
<dbReference type="Pfam" id="PF00370">
    <property type="entry name" value="FGGY_N"/>
    <property type="match status" value="1"/>
</dbReference>
<dbReference type="HAMAP" id="MF_00520">
    <property type="entry name" value="Ribulokinase"/>
    <property type="match status" value="1"/>
</dbReference>
<evidence type="ECO:0000256" key="4">
    <source>
        <dbReference type="ARBA" id="ARBA00022840"/>
    </source>
</evidence>
<dbReference type="NCBIfam" id="TIGR01234">
    <property type="entry name" value="L-ribulokinase"/>
    <property type="match status" value="1"/>
</dbReference>
<evidence type="ECO:0000259" key="10">
    <source>
        <dbReference type="Pfam" id="PF00370"/>
    </source>
</evidence>
<proteinExistence type="inferred from homology"/>
<gene>
    <name evidence="7 12" type="primary">araB</name>
    <name evidence="12" type="ORF">KHA91_10970</name>
</gene>
<dbReference type="EMBL" id="JAGYPN010000002">
    <property type="protein sequence ID" value="MBS4223266.1"/>
    <property type="molecule type" value="Genomic_DNA"/>
</dbReference>
<accession>A0A942UKR2</accession>
<keyword evidence="2 7" id="KW-0547">Nucleotide-binding</keyword>
<dbReference type="EC" id="2.7.1.16" evidence="7 8"/>
<feature type="domain" description="Carbohydrate kinase FGGY C-terminal" evidence="11">
    <location>
        <begin position="291"/>
        <end position="489"/>
    </location>
</feature>
<comment type="catalytic activity">
    <reaction evidence="7">
        <text>D-ribulose + ATP = D-ribulose 5-phosphate + ADP + H(+)</text>
        <dbReference type="Rhea" id="RHEA:17601"/>
        <dbReference type="ChEBI" id="CHEBI:15378"/>
        <dbReference type="ChEBI" id="CHEBI:17173"/>
        <dbReference type="ChEBI" id="CHEBI:30616"/>
        <dbReference type="ChEBI" id="CHEBI:58121"/>
        <dbReference type="ChEBI" id="CHEBI:456216"/>
        <dbReference type="EC" id="2.7.1.16"/>
    </reaction>
</comment>
<dbReference type="InterPro" id="IPR000577">
    <property type="entry name" value="Carb_kinase_FGGY"/>
</dbReference>
<comment type="similarity">
    <text evidence="7 9">Belongs to the ribulokinase family.</text>
</comment>
<feature type="domain" description="Carbohydrate kinase FGGY N-terminal" evidence="10">
    <location>
        <begin position="6"/>
        <end position="278"/>
    </location>
</feature>
<dbReference type="PIRSF" id="PIRSF000538">
    <property type="entry name" value="GlpK"/>
    <property type="match status" value="1"/>
</dbReference>
<dbReference type="SUPFAM" id="SSF53067">
    <property type="entry name" value="Actin-like ATPase domain"/>
    <property type="match status" value="2"/>
</dbReference>
<dbReference type="NCBIfam" id="NF003154">
    <property type="entry name" value="PRK04123.1"/>
    <property type="match status" value="1"/>
</dbReference>
<keyword evidence="1 7" id="KW-0808">Transferase</keyword>
<dbReference type="PANTHER" id="PTHR43435">
    <property type="entry name" value="RIBULOKINASE"/>
    <property type="match status" value="1"/>
</dbReference>
<dbReference type="InterPro" id="IPR018484">
    <property type="entry name" value="FGGY_N"/>
</dbReference>
<evidence type="ECO:0000256" key="9">
    <source>
        <dbReference type="RuleBase" id="RU003455"/>
    </source>
</evidence>
<name>A0A942UKR2_9BACI</name>
<comment type="catalytic activity">
    <reaction evidence="7 9">
        <text>L-ribulose + ATP = L-ribulose 5-phosphate + ADP + H(+)</text>
        <dbReference type="Rhea" id="RHEA:22072"/>
        <dbReference type="ChEBI" id="CHEBI:15378"/>
        <dbReference type="ChEBI" id="CHEBI:16880"/>
        <dbReference type="ChEBI" id="CHEBI:30616"/>
        <dbReference type="ChEBI" id="CHEBI:58226"/>
        <dbReference type="ChEBI" id="CHEBI:456216"/>
        <dbReference type="EC" id="2.7.1.16"/>
    </reaction>
</comment>
<dbReference type="GO" id="GO:0008741">
    <property type="term" value="F:ribulokinase activity"/>
    <property type="evidence" value="ECO:0007669"/>
    <property type="project" value="UniProtKB-UniRule"/>
</dbReference>
<evidence type="ECO:0000256" key="2">
    <source>
        <dbReference type="ARBA" id="ARBA00022741"/>
    </source>
</evidence>
<dbReference type="RefSeq" id="WP_213098908.1">
    <property type="nucleotide sequence ID" value="NZ_JAGYPN010000002.1"/>
</dbReference>
<dbReference type="Pfam" id="PF02782">
    <property type="entry name" value="FGGY_C"/>
    <property type="match status" value="1"/>
</dbReference>
<dbReference type="GO" id="GO:0005524">
    <property type="term" value="F:ATP binding"/>
    <property type="evidence" value="ECO:0007669"/>
    <property type="project" value="UniProtKB-UniRule"/>
</dbReference>
<dbReference type="InterPro" id="IPR005929">
    <property type="entry name" value="Ribulokinase"/>
</dbReference>
<evidence type="ECO:0000256" key="7">
    <source>
        <dbReference type="HAMAP-Rule" id="MF_00520"/>
    </source>
</evidence>
<evidence type="ECO:0000256" key="5">
    <source>
        <dbReference type="ARBA" id="ARBA00022935"/>
    </source>
</evidence>
<dbReference type="Gene3D" id="3.30.420.40">
    <property type="match status" value="2"/>
</dbReference>
<reference evidence="12 13" key="1">
    <citation type="submission" date="2021-05" db="EMBL/GenBank/DDBJ databases">
        <title>Novel Bacillus species.</title>
        <authorList>
            <person name="Liu G."/>
        </authorList>
    </citation>
    <scope>NUCLEOTIDE SEQUENCE [LARGE SCALE GENOMIC DNA]</scope>
    <source>
        <strain evidence="12 13">FJAT-49682</strain>
    </source>
</reference>
<evidence type="ECO:0000313" key="12">
    <source>
        <dbReference type="EMBL" id="MBS4223266.1"/>
    </source>
</evidence>
<dbReference type="CDD" id="cd07781">
    <property type="entry name" value="ASKHA_NBD_FGGY_L-RBK"/>
    <property type="match status" value="1"/>
</dbReference>
<evidence type="ECO:0000256" key="8">
    <source>
        <dbReference type="NCBIfam" id="TIGR01234"/>
    </source>
</evidence>
<evidence type="ECO:0000256" key="6">
    <source>
        <dbReference type="ARBA" id="ARBA00023277"/>
    </source>
</evidence>
<evidence type="ECO:0000313" key="13">
    <source>
        <dbReference type="Proteomes" id="UP000676456"/>
    </source>
</evidence>
<keyword evidence="13" id="KW-1185">Reference proteome</keyword>
<keyword evidence="5 7" id="KW-0054">Arabinose catabolism</keyword>
<evidence type="ECO:0000259" key="11">
    <source>
        <dbReference type="Pfam" id="PF02782"/>
    </source>
</evidence>
<keyword evidence="4 7" id="KW-0067">ATP-binding</keyword>
<comment type="pathway">
    <text evidence="7 9">Carbohydrate degradation; L-arabinose degradation via L-ribulose; D-xylulose 5-phosphate from L-arabinose (bacterial route): step 2/3.</text>
</comment>
<evidence type="ECO:0000256" key="1">
    <source>
        <dbReference type="ARBA" id="ARBA00022679"/>
    </source>
</evidence>
<dbReference type="InterPro" id="IPR018485">
    <property type="entry name" value="FGGY_C"/>
</dbReference>
<dbReference type="InterPro" id="IPR043129">
    <property type="entry name" value="ATPase_NBD"/>
</dbReference>
<dbReference type="GO" id="GO:0005737">
    <property type="term" value="C:cytoplasm"/>
    <property type="evidence" value="ECO:0007669"/>
    <property type="project" value="TreeGrafter"/>
</dbReference>
<dbReference type="PANTHER" id="PTHR43435:SF4">
    <property type="entry name" value="FGGY CARBOHYDRATE KINASE DOMAIN-CONTAINING PROTEIN"/>
    <property type="match status" value="1"/>
</dbReference>